<dbReference type="Proteomes" id="UP001500101">
    <property type="component" value="Unassembled WGS sequence"/>
</dbReference>
<dbReference type="RefSeq" id="WP_344673776.1">
    <property type="nucleotide sequence ID" value="NZ_BAAAZI010000006.1"/>
</dbReference>
<evidence type="ECO:0000256" key="3">
    <source>
        <dbReference type="ARBA" id="ARBA00022692"/>
    </source>
</evidence>
<dbReference type="PANTHER" id="PTHR43124">
    <property type="entry name" value="PURINE EFFLUX PUMP PBUE"/>
    <property type="match status" value="1"/>
</dbReference>
<feature type="transmembrane region" description="Helical" evidence="6">
    <location>
        <begin position="88"/>
        <end position="107"/>
    </location>
</feature>
<dbReference type="Pfam" id="PF07690">
    <property type="entry name" value="MFS_1"/>
    <property type="match status" value="1"/>
</dbReference>
<organism evidence="8 9">
    <name type="scientific">Sphingobacterium kyonggiense</name>
    <dbReference type="NCBI Taxonomy" id="714075"/>
    <lineage>
        <taxon>Bacteria</taxon>
        <taxon>Pseudomonadati</taxon>
        <taxon>Bacteroidota</taxon>
        <taxon>Sphingobacteriia</taxon>
        <taxon>Sphingobacteriales</taxon>
        <taxon>Sphingobacteriaceae</taxon>
        <taxon>Sphingobacterium</taxon>
    </lineage>
</organism>
<comment type="subcellular location">
    <subcellularLocation>
        <location evidence="1">Cell membrane</location>
        <topology evidence="1">Multi-pass membrane protein</topology>
    </subcellularLocation>
</comment>
<keyword evidence="3 6" id="KW-0812">Transmembrane</keyword>
<dbReference type="InterPro" id="IPR050189">
    <property type="entry name" value="MFS_Efflux_Transporters"/>
</dbReference>
<feature type="transmembrane region" description="Helical" evidence="6">
    <location>
        <begin position="309"/>
        <end position="337"/>
    </location>
</feature>
<dbReference type="InterPro" id="IPR036259">
    <property type="entry name" value="MFS_trans_sf"/>
</dbReference>
<evidence type="ECO:0000259" key="7">
    <source>
        <dbReference type="PROSITE" id="PS50850"/>
    </source>
</evidence>
<feature type="transmembrane region" description="Helical" evidence="6">
    <location>
        <begin position="170"/>
        <end position="188"/>
    </location>
</feature>
<keyword evidence="9" id="KW-1185">Reference proteome</keyword>
<dbReference type="EMBL" id="BAAAZI010000006">
    <property type="protein sequence ID" value="GAA4137003.1"/>
    <property type="molecule type" value="Genomic_DNA"/>
</dbReference>
<dbReference type="PROSITE" id="PS50850">
    <property type="entry name" value="MFS"/>
    <property type="match status" value="1"/>
</dbReference>
<name>A0ABP7YK18_9SPHI</name>
<feature type="transmembrane region" description="Helical" evidence="6">
    <location>
        <begin position="286"/>
        <end position="303"/>
    </location>
</feature>
<feature type="transmembrane region" description="Helical" evidence="6">
    <location>
        <begin position="113"/>
        <end position="130"/>
    </location>
</feature>
<evidence type="ECO:0000313" key="9">
    <source>
        <dbReference type="Proteomes" id="UP001500101"/>
    </source>
</evidence>
<feature type="transmembrane region" description="Helical" evidence="6">
    <location>
        <begin position="381"/>
        <end position="402"/>
    </location>
</feature>
<feature type="transmembrane region" description="Helical" evidence="6">
    <location>
        <begin position="16"/>
        <end position="36"/>
    </location>
</feature>
<keyword evidence="2" id="KW-1003">Cell membrane</keyword>
<feature type="transmembrane region" description="Helical" evidence="6">
    <location>
        <begin position="220"/>
        <end position="241"/>
    </location>
</feature>
<gene>
    <name evidence="8" type="ORF">GCM10022216_12650</name>
</gene>
<evidence type="ECO:0000256" key="4">
    <source>
        <dbReference type="ARBA" id="ARBA00022989"/>
    </source>
</evidence>
<feature type="transmembrane region" description="Helical" evidence="6">
    <location>
        <begin position="142"/>
        <end position="164"/>
    </location>
</feature>
<evidence type="ECO:0000256" key="2">
    <source>
        <dbReference type="ARBA" id="ARBA00022475"/>
    </source>
</evidence>
<protein>
    <submittedName>
        <fullName evidence="8">MFS transporter</fullName>
    </submittedName>
</protein>
<reference evidence="9" key="1">
    <citation type="journal article" date="2019" name="Int. J. Syst. Evol. Microbiol.">
        <title>The Global Catalogue of Microorganisms (GCM) 10K type strain sequencing project: providing services to taxonomists for standard genome sequencing and annotation.</title>
        <authorList>
            <consortium name="The Broad Institute Genomics Platform"/>
            <consortium name="The Broad Institute Genome Sequencing Center for Infectious Disease"/>
            <person name="Wu L."/>
            <person name="Ma J."/>
        </authorList>
    </citation>
    <scope>NUCLEOTIDE SEQUENCE [LARGE SCALE GENOMIC DNA]</scope>
    <source>
        <strain evidence="9">JCM 16704</strain>
    </source>
</reference>
<feature type="transmembrane region" description="Helical" evidence="6">
    <location>
        <begin position="256"/>
        <end position="274"/>
    </location>
</feature>
<evidence type="ECO:0000256" key="5">
    <source>
        <dbReference type="ARBA" id="ARBA00023136"/>
    </source>
</evidence>
<dbReference type="CDD" id="cd17324">
    <property type="entry name" value="MFS_NepI_like"/>
    <property type="match status" value="1"/>
</dbReference>
<dbReference type="InterPro" id="IPR011701">
    <property type="entry name" value="MFS"/>
</dbReference>
<dbReference type="PANTHER" id="PTHR43124:SF3">
    <property type="entry name" value="CHLORAMPHENICOL EFFLUX PUMP RV0191"/>
    <property type="match status" value="1"/>
</dbReference>
<evidence type="ECO:0000313" key="8">
    <source>
        <dbReference type="EMBL" id="GAA4137003.1"/>
    </source>
</evidence>
<evidence type="ECO:0000256" key="6">
    <source>
        <dbReference type="SAM" id="Phobius"/>
    </source>
</evidence>
<dbReference type="Gene3D" id="1.20.1250.20">
    <property type="entry name" value="MFS general substrate transporter like domains"/>
    <property type="match status" value="1"/>
</dbReference>
<keyword evidence="5 6" id="KW-0472">Membrane</keyword>
<dbReference type="InterPro" id="IPR020846">
    <property type="entry name" value="MFS_dom"/>
</dbReference>
<evidence type="ECO:0000256" key="1">
    <source>
        <dbReference type="ARBA" id="ARBA00004651"/>
    </source>
</evidence>
<comment type="caution">
    <text evidence="8">The sequence shown here is derived from an EMBL/GenBank/DDBJ whole genome shotgun (WGS) entry which is preliminary data.</text>
</comment>
<dbReference type="SUPFAM" id="SSF103473">
    <property type="entry name" value="MFS general substrate transporter"/>
    <property type="match status" value="1"/>
</dbReference>
<feature type="transmembrane region" description="Helical" evidence="6">
    <location>
        <begin position="56"/>
        <end position="76"/>
    </location>
</feature>
<accession>A0ABP7YK18</accession>
<proteinExistence type="predicted"/>
<feature type="domain" description="Major facilitator superfamily (MFS) profile" evidence="7">
    <location>
        <begin position="18"/>
        <end position="403"/>
    </location>
</feature>
<feature type="transmembrane region" description="Helical" evidence="6">
    <location>
        <begin position="349"/>
        <end position="369"/>
    </location>
</feature>
<sequence>MTINESTHMIFSRYEAILVAMLTIVQFTVVLDFAVMAPLGSQLIDALDITTHQFGILVSAYALSAGASGFLLAGFIDRFDRKKILMMMYVGFLIGTIFCATAPSYYFLMGARVVAGVFGGVMSGITFAIVTDYFRYEIRGRVMGFIQMAFSASQILGIPLGLYLAHKWSWHVPFYLVVSIGLINLIMIKRIMQPIPSKYNPELSKSYFQVIKRIFSNKKYLVAFSTTFFLATGGFLLQPYITPHLVFDLNYSEEQLPYVFFSAGIATLIGSPFFGKLSDSWGKYKLFVLGSIMAGIFMLWFVNVPAGNIFMVAVAFSGMMLFVSSRIISATAMITAIPEAQERGAFMNVNSAIQQSSGGIASILGGAVLVDAVDGKGFQNFNLLGIITFISILICIGLMYRVHRIVQQKVVK</sequence>
<keyword evidence="4 6" id="KW-1133">Transmembrane helix</keyword>